<comment type="caution">
    <text evidence="1">The sequence shown here is derived from an EMBL/GenBank/DDBJ whole genome shotgun (WGS) entry which is preliminary data.</text>
</comment>
<reference evidence="1" key="1">
    <citation type="submission" date="2021-02" db="EMBL/GenBank/DDBJ databases">
        <authorList>
            <consortium name="DOE Joint Genome Institute"/>
            <person name="Ahrendt S."/>
            <person name="Looney B.P."/>
            <person name="Miyauchi S."/>
            <person name="Morin E."/>
            <person name="Drula E."/>
            <person name="Courty P.E."/>
            <person name="Chicoki N."/>
            <person name="Fauchery L."/>
            <person name="Kohler A."/>
            <person name="Kuo A."/>
            <person name="Labutti K."/>
            <person name="Pangilinan J."/>
            <person name="Lipzen A."/>
            <person name="Riley R."/>
            <person name="Andreopoulos W."/>
            <person name="He G."/>
            <person name="Johnson J."/>
            <person name="Barry K.W."/>
            <person name="Grigoriev I.V."/>
            <person name="Nagy L."/>
            <person name="Hibbett D."/>
            <person name="Henrissat B."/>
            <person name="Matheny P.B."/>
            <person name="Labbe J."/>
            <person name="Martin F."/>
        </authorList>
    </citation>
    <scope>NUCLEOTIDE SEQUENCE</scope>
    <source>
        <strain evidence="1">EC-137</strain>
    </source>
</reference>
<evidence type="ECO:0000313" key="1">
    <source>
        <dbReference type="EMBL" id="KAI0032055.1"/>
    </source>
</evidence>
<gene>
    <name evidence="1" type="ORF">K488DRAFT_6010</name>
</gene>
<accession>A0ACB8QK19</accession>
<protein>
    <submittedName>
        <fullName evidence="1">Fungal-specific transcription factor domain-containing protein</fullName>
    </submittedName>
</protein>
<proteinExistence type="predicted"/>
<name>A0ACB8QK19_9AGAM</name>
<evidence type="ECO:0000313" key="2">
    <source>
        <dbReference type="Proteomes" id="UP000814128"/>
    </source>
</evidence>
<keyword evidence="2" id="KW-1185">Reference proteome</keyword>
<reference evidence="1" key="2">
    <citation type="journal article" date="2022" name="New Phytol.">
        <title>Evolutionary transition to the ectomycorrhizal habit in the genomes of a hyperdiverse lineage of mushroom-forming fungi.</title>
        <authorList>
            <person name="Looney B."/>
            <person name="Miyauchi S."/>
            <person name="Morin E."/>
            <person name="Drula E."/>
            <person name="Courty P.E."/>
            <person name="Kohler A."/>
            <person name="Kuo A."/>
            <person name="LaButti K."/>
            <person name="Pangilinan J."/>
            <person name="Lipzen A."/>
            <person name="Riley R."/>
            <person name="Andreopoulos W."/>
            <person name="He G."/>
            <person name="Johnson J."/>
            <person name="Nolan M."/>
            <person name="Tritt A."/>
            <person name="Barry K.W."/>
            <person name="Grigoriev I.V."/>
            <person name="Nagy L.G."/>
            <person name="Hibbett D."/>
            <person name="Henrissat B."/>
            <person name="Matheny P.B."/>
            <person name="Labbe J."/>
            <person name="Martin F.M."/>
        </authorList>
    </citation>
    <scope>NUCLEOTIDE SEQUENCE</scope>
    <source>
        <strain evidence="1">EC-137</strain>
    </source>
</reference>
<dbReference type="EMBL" id="MU273558">
    <property type="protein sequence ID" value="KAI0032055.1"/>
    <property type="molecule type" value="Genomic_DNA"/>
</dbReference>
<sequence length="821" mass="89365">DPDTAATTKSRDQEWKRARGAIACAECRRLKLKCDKTVPCTSCKRRGCASICPNGALVTGQGTRFVLADTDRLHAKITEMSERIRQLESALEVAHTSSTSSSSSHPLLKRDLLKVKSIIDLHAAIEKLEPELVETEASEALDIFGTLAVREDGASTFYGRSAGQERGTPINTTPSANSTAAGAYQLAAAELPRAVTELAGSFPDSRTQHLGVCSLESYLPPWDRASALCALYLYQAPWFFGAVRERQLNEELLPLFYGEADARALGSAGPLPSATPHDLALLFVILCYGSLVDDSLPAAPDNPEAERYYLLTRAALALDPVTDQPPSVSTVQALSLMGIYQGLVANEHSIEKTWTLFGMATKLAQSVHRDCARWKLSPAEVQKRRSLFWELFITDCWQGLATGRLATFSLPYVDCELPQDADQIMADDGTPQDSFPHWKACFGKQCVSEAVAIVLTARPPKYARIVELDRLVRDKEVPRYAQEAPPPSAPLSVLMQHMMPQNYRNYVLLYIHRAFFAQGLCDFPGDPLKSPYAPSIMAGYRSACEILSYLRRAFEAYPVQVARYWILWTHSFSGAVMLALIPVRAPLSKMAHTALLELQQARDLFEKAAPYGGRAVKMAPVIRRHLDMAASTFHTARSQATSRPPPEIFPAPSQDEFSVFSGVTSTVTAPARSQPARHGTVYSNGPNAGNPSGGTPAGTSSGELSTGIGSSGSGSDRPMTGSSTSASLGSPADSYQAQSVGWPSEMQSTLHDQLLTFDSALDAQLHARDQSWPIPGELDTGAGGQMRYVPPPANEYVALQPTVYQPPPHPPQYTEQQQQQH</sequence>
<feature type="non-terminal residue" evidence="1">
    <location>
        <position position="1"/>
    </location>
</feature>
<feature type="non-terminal residue" evidence="1">
    <location>
        <position position="821"/>
    </location>
</feature>
<organism evidence="1 2">
    <name type="scientific">Vararia minispora EC-137</name>
    <dbReference type="NCBI Taxonomy" id="1314806"/>
    <lineage>
        <taxon>Eukaryota</taxon>
        <taxon>Fungi</taxon>
        <taxon>Dikarya</taxon>
        <taxon>Basidiomycota</taxon>
        <taxon>Agaricomycotina</taxon>
        <taxon>Agaricomycetes</taxon>
        <taxon>Russulales</taxon>
        <taxon>Lachnocladiaceae</taxon>
        <taxon>Vararia</taxon>
    </lineage>
</organism>
<dbReference type="Proteomes" id="UP000814128">
    <property type="component" value="Unassembled WGS sequence"/>
</dbReference>